<dbReference type="PRINTS" id="PR00778">
    <property type="entry name" value="HTHARSR"/>
</dbReference>
<keyword evidence="3" id="KW-0804">Transcription</keyword>
<keyword evidence="2" id="KW-0238">DNA-binding</keyword>
<dbReference type="CDD" id="cd00090">
    <property type="entry name" value="HTH_ARSR"/>
    <property type="match status" value="1"/>
</dbReference>
<keyword evidence="1" id="KW-0805">Transcription regulation</keyword>
<reference evidence="5" key="1">
    <citation type="submission" date="2024-07" db="EMBL/GenBank/DDBJ databases">
        <authorList>
            <person name="Yu S.T."/>
        </authorList>
    </citation>
    <scope>NUCLEOTIDE SEQUENCE</scope>
    <source>
        <strain evidence="5">R11</strain>
    </source>
</reference>
<feature type="domain" description="HTH arsR-type" evidence="4">
    <location>
        <begin position="2"/>
        <end position="98"/>
    </location>
</feature>
<dbReference type="Pfam" id="PF01022">
    <property type="entry name" value="HTH_5"/>
    <property type="match status" value="1"/>
</dbReference>
<dbReference type="GO" id="GO:0003677">
    <property type="term" value="F:DNA binding"/>
    <property type="evidence" value="ECO:0007669"/>
    <property type="project" value="UniProtKB-KW"/>
</dbReference>
<evidence type="ECO:0000256" key="1">
    <source>
        <dbReference type="ARBA" id="ARBA00023015"/>
    </source>
</evidence>
<dbReference type="Gene3D" id="1.10.10.10">
    <property type="entry name" value="Winged helix-like DNA-binding domain superfamily/Winged helix DNA-binding domain"/>
    <property type="match status" value="1"/>
</dbReference>
<dbReference type="PANTHER" id="PTHR33154">
    <property type="entry name" value="TRANSCRIPTIONAL REGULATOR, ARSR FAMILY"/>
    <property type="match status" value="1"/>
</dbReference>
<evidence type="ECO:0000259" key="4">
    <source>
        <dbReference type="PROSITE" id="PS50987"/>
    </source>
</evidence>
<organism evidence="5">
    <name type="scientific">Streptomyces sp. R11</name>
    <dbReference type="NCBI Taxonomy" id="3238625"/>
    <lineage>
        <taxon>Bacteria</taxon>
        <taxon>Bacillati</taxon>
        <taxon>Actinomycetota</taxon>
        <taxon>Actinomycetes</taxon>
        <taxon>Kitasatosporales</taxon>
        <taxon>Streptomycetaceae</taxon>
        <taxon>Streptomyces</taxon>
    </lineage>
</organism>
<dbReference type="RefSeq" id="WP_369275818.1">
    <property type="nucleotide sequence ID" value="NZ_CP163432.1"/>
</dbReference>
<dbReference type="InterPro" id="IPR036390">
    <property type="entry name" value="WH_DNA-bd_sf"/>
</dbReference>
<evidence type="ECO:0000256" key="3">
    <source>
        <dbReference type="ARBA" id="ARBA00023163"/>
    </source>
</evidence>
<dbReference type="PROSITE" id="PS50987">
    <property type="entry name" value="HTH_ARSR_2"/>
    <property type="match status" value="1"/>
</dbReference>
<dbReference type="InterPro" id="IPR051081">
    <property type="entry name" value="HTH_MetalResp_TranReg"/>
</dbReference>
<dbReference type="PANTHER" id="PTHR33154:SF33">
    <property type="entry name" value="TRANSCRIPTIONAL REPRESSOR SDPR"/>
    <property type="match status" value="1"/>
</dbReference>
<dbReference type="InterPro" id="IPR001845">
    <property type="entry name" value="HTH_ArsR_DNA-bd_dom"/>
</dbReference>
<dbReference type="SUPFAM" id="SSF46785">
    <property type="entry name" value="Winged helix' DNA-binding domain"/>
    <property type="match status" value="1"/>
</dbReference>
<protein>
    <submittedName>
        <fullName evidence="5">ArsR/SmtB family transcription factor</fullName>
    </submittedName>
</protein>
<evidence type="ECO:0000256" key="2">
    <source>
        <dbReference type="ARBA" id="ARBA00023125"/>
    </source>
</evidence>
<sequence>MLNRSSAEAYASWFGCLADPTRLQLLHLLATERKPVTIGELVAALGVGQSTVSTHVRRLTELEFVFVERAGTSTLVRVNPDCLAEFPTAAEVVMGRAPVRSGSSAQVLAPWQAGENGE</sequence>
<dbReference type="GO" id="GO:0003700">
    <property type="term" value="F:DNA-binding transcription factor activity"/>
    <property type="evidence" value="ECO:0007669"/>
    <property type="project" value="InterPro"/>
</dbReference>
<dbReference type="SMART" id="SM00418">
    <property type="entry name" value="HTH_ARSR"/>
    <property type="match status" value="1"/>
</dbReference>
<dbReference type="InterPro" id="IPR011991">
    <property type="entry name" value="ArsR-like_HTH"/>
</dbReference>
<name>A0AB39NBS2_9ACTN</name>
<accession>A0AB39NBS2</accession>
<dbReference type="InterPro" id="IPR036388">
    <property type="entry name" value="WH-like_DNA-bd_sf"/>
</dbReference>
<evidence type="ECO:0000313" key="5">
    <source>
        <dbReference type="EMBL" id="XDQ15895.1"/>
    </source>
</evidence>
<dbReference type="NCBIfam" id="NF033788">
    <property type="entry name" value="HTH_metalloreg"/>
    <property type="match status" value="1"/>
</dbReference>
<dbReference type="AlphaFoldDB" id="A0AB39NBS2"/>
<dbReference type="EMBL" id="CP163432">
    <property type="protein sequence ID" value="XDQ15895.1"/>
    <property type="molecule type" value="Genomic_DNA"/>
</dbReference>
<gene>
    <name evidence="5" type="ORF">AB5J55_43020</name>
</gene>
<proteinExistence type="predicted"/>